<evidence type="ECO:0000313" key="14">
    <source>
        <dbReference type="Proteomes" id="UP000694395"/>
    </source>
</evidence>
<dbReference type="InterPro" id="IPR015388">
    <property type="entry name" value="FCP1_C"/>
</dbReference>
<dbReference type="NCBIfam" id="TIGR02250">
    <property type="entry name" value="FCP1_euk"/>
    <property type="match status" value="1"/>
</dbReference>
<dbReference type="InterPro" id="IPR004274">
    <property type="entry name" value="FCP1_dom"/>
</dbReference>
<feature type="compositionally biased region" description="Low complexity" evidence="10">
    <location>
        <begin position="410"/>
        <end position="436"/>
    </location>
</feature>
<dbReference type="Proteomes" id="UP000694395">
    <property type="component" value="Chromosome 32"/>
</dbReference>
<reference evidence="13" key="3">
    <citation type="submission" date="2025-09" db="UniProtKB">
        <authorList>
            <consortium name="Ensembl"/>
        </authorList>
    </citation>
    <scope>IDENTIFICATION</scope>
</reference>
<dbReference type="SMART" id="SM00292">
    <property type="entry name" value="BRCT"/>
    <property type="match status" value="1"/>
</dbReference>
<comment type="subcellular location">
    <subcellularLocation>
        <location evidence="1 9">Nucleus</location>
    </subcellularLocation>
</comment>
<sequence length="836" mass="93131">MEEPADSVRGGSAQGPTAQVAEIRCPMAARPMRLLEWKVKPGSLVNVDSVLGLCVPIPLEKEPGSQPPEQPKRLPEKKLKSDRAGVVKDLCCLLGQVISPGAVIVRVEECSHPVVMKGLCAECGQDLTQMQSNNGRQQAHISTANVSMVHSVPELMVSSEQAEQLGREDQQRLHRNKKLVLMVDLDQTLIHTTEHHCQRMSNKGIFHFQLGRGEPMLHTRLRPNCKDFLEKIAQLYELHVFTFGSRLYAHTIAGFLDPEMKLFSHRILSRDECIDPFSKTGNLRNLFPCGDSMVCIIDDREDVWKFAPNLITVKKYIYFQGTGDINAPAGSKEAQQARKAVTSGPTAGSSAPEERSNGRKKQRSKDHNNGERVESTAPSATQEAAANERTQPGEAVEEGRGQVGSEEEAPPTSSTPPDLHEPNSNLDFDLSSDSDSVTCKPPSSDSEGEYSQTRKSKQEGEEGGIKQKRTGENSSEVGGETSVLVLPPEQENGCSEPRVAESESQNSEQSGVTMEEEEVDQDNHLIYLQEVLERIHGEYYARYSAFLRKERPETPDIRKERPETPDIRKIVPELKARSLEGTTIVFSGLYPTNYPMERTRENYHAKALGAKIGKSLLLSSKDPGRTTHLIAARAGTEKVRQAQGCKRLHVVNPDWLWGCLERWERVDESLYPLKEDYTKTQQSNSPATFPDHQGSFQNPLFPPAPLHLPPPAAPEVRTYDPVTGKLIRRGLQASRPPSYLQASMSAAHGDQTSLRGGQKDQQGEMAGPSSRDEEQPGPSCRRRERQPSMSETNPLYTFCKEDLDSMDKEVRNTHKYIYTHTHTVTTTILKRCMHTE</sequence>
<dbReference type="Gene3D" id="1.10.287.10">
    <property type="entry name" value="S15/NS1, RNA-binding"/>
    <property type="match status" value="1"/>
</dbReference>
<dbReference type="Ensembl" id="ENSOMYT00000076579.2">
    <property type="protein sequence ID" value="ENSOMYP00000070340.2"/>
    <property type="gene ID" value="ENSOMYG00000011918.2"/>
</dbReference>
<feature type="compositionally biased region" description="Basic and acidic residues" evidence="10">
    <location>
        <begin position="365"/>
        <end position="374"/>
    </location>
</feature>
<dbReference type="Gene3D" id="3.40.50.10190">
    <property type="entry name" value="BRCT domain"/>
    <property type="match status" value="1"/>
</dbReference>
<feature type="region of interest" description="Disordered" evidence="10">
    <location>
        <begin position="734"/>
        <end position="796"/>
    </location>
</feature>
<evidence type="ECO:0000256" key="7">
    <source>
        <dbReference type="ARBA" id="ARBA00047761"/>
    </source>
</evidence>
<evidence type="ECO:0000256" key="5">
    <source>
        <dbReference type="ARBA" id="ARBA00023242"/>
    </source>
</evidence>
<dbReference type="EC" id="3.1.3.16" evidence="2 9"/>
<evidence type="ECO:0000259" key="12">
    <source>
        <dbReference type="PROSITE" id="PS50969"/>
    </source>
</evidence>
<dbReference type="InterPro" id="IPR023214">
    <property type="entry name" value="HAD_sf"/>
</dbReference>
<dbReference type="PANTHER" id="PTHR23081">
    <property type="entry name" value="RNA POLYMERASE II CTD PHOSPHATASE"/>
    <property type="match status" value="1"/>
</dbReference>
<dbReference type="CDD" id="cd07521">
    <property type="entry name" value="HAD_FCP1-like"/>
    <property type="match status" value="1"/>
</dbReference>
<keyword evidence="3 9" id="KW-0378">Hydrolase</keyword>
<dbReference type="InterPro" id="IPR036412">
    <property type="entry name" value="HAD-like_sf"/>
</dbReference>
<keyword evidence="5 9" id="KW-0539">Nucleus</keyword>
<reference evidence="13" key="2">
    <citation type="submission" date="2025-08" db="UniProtKB">
        <authorList>
            <consortium name="Ensembl"/>
        </authorList>
    </citation>
    <scope>IDENTIFICATION</scope>
</reference>
<feature type="region of interest" description="Disordered" evidence="10">
    <location>
        <begin position="58"/>
        <end position="79"/>
    </location>
</feature>
<gene>
    <name evidence="13" type="primary">LOC110488200</name>
</gene>
<comment type="function">
    <text evidence="9">This promotes the activity of RNA polymerase II.</text>
</comment>
<dbReference type="InterPro" id="IPR058785">
    <property type="entry name" value="BSH_FCP1"/>
</dbReference>
<keyword evidence="14" id="KW-1185">Reference proteome</keyword>
<dbReference type="Gene3D" id="3.40.50.1000">
    <property type="entry name" value="HAD superfamily/HAD-like"/>
    <property type="match status" value="1"/>
</dbReference>
<evidence type="ECO:0000256" key="3">
    <source>
        <dbReference type="ARBA" id="ARBA00022801"/>
    </source>
</evidence>
<dbReference type="Pfam" id="PF26077">
    <property type="entry name" value="BSH_Fcp1"/>
    <property type="match status" value="1"/>
</dbReference>
<dbReference type="SUPFAM" id="SSF56784">
    <property type="entry name" value="HAD-like"/>
    <property type="match status" value="1"/>
</dbReference>
<feature type="region of interest" description="Disordered" evidence="10">
    <location>
        <begin position="329"/>
        <end position="521"/>
    </location>
</feature>
<comment type="catalytic activity">
    <reaction evidence="7 9">
        <text>O-phospho-L-seryl-[protein] + H2O = L-seryl-[protein] + phosphate</text>
        <dbReference type="Rhea" id="RHEA:20629"/>
        <dbReference type="Rhea" id="RHEA-COMP:9863"/>
        <dbReference type="Rhea" id="RHEA-COMP:11604"/>
        <dbReference type="ChEBI" id="CHEBI:15377"/>
        <dbReference type="ChEBI" id="CHEBI:29999"/>
        <dbReference type="ChEBI" id="CHEBI:43474"/>
        <dbReference type="ChEBI" id="CHEBI:83421"/>
        <dbReference type="EC" id="3.1.3.16"/>
    </reaction>
</comment>
<evidence type="ECO:0000256" key="6">
    <source>
        <dbReference type="ARBA" id="ARBA00040602"/>
    </source>
</evidence>
<feature type="compositionally biased region" description="Basic and acidic residues" evidence="10">
    <location>
        <begin position="70"/>
        <end position="79"/>
    </location>
</feature>
<dbReference type="CDD" id="cd17729">
    <property type="entry name" value="BRCT_CTDP1"/>
    <property type="match status" value="1"/>
</dbReference>
<feature type="compositionally biased region" description="Polar residues" evidence="10">
    <location>
        <begin position="502"/>
        <end position="512"/>
    </location>
</feature>
<dbReference type="SUPFAM" id="SSF52113">
    <property type="entry name" value="BRCT domain"/>
    <property type="match status" value="1"/>
</dbReference>
<dbReference type="FunFam" id="3.40.50.10190:FF:000007">
    <property type="entry name" value="RNA polymerase II subunit A C-terminal domain phosphatase"/>
    <property type="match status" value="1"/>
</dbReference>
<dbReference type="InterPro" id="IPR036420">
    <property type="entry name" value="BRCT_dom_sf"/>
</dbReference>
<dbReference type="InterPro" id="IPR011947">
    <property type="entry name" value="FCP1_euk"/>
</dbReference>
<evidence type="ECO:0000256" key="1">
    <source>
        <dbReference type="ARBA" id="ARBA00004123"/>
    </source>
</evidence>
<feature type="region of interest" description="Disordered" evidence="10">
    <location>
        <begin position="678"/>
        <end position="718"/>
    </location>
</feature>
<dbReference type="GeneTree" id="ENSGT00390000015641"/>
<feature type="compositionally biased region" description="Polar residues" evidence="10">
    <location>
        <begin position="740"/>
        <end position="755"/>
    </location>
</feature>
<feature type="compositionally biased region" description="Polar residues" evidence="10">
    <location>
        <begin position="376"/>
        <end position="390"/>
    </location>
</feature>
<dbReference type="AlphaFoldDB" id="A0A8C7W5E5"/>
<dbReference type="Pfam" id="PF03031">
    <property type="entry name" value="NIF"/>
    <property type="match status" value="1"/>
</dbReference>
<evidence type="ECO:0000256" key="4">
    <source>
        <dbReference type="ARBA" id="ARBA00022912"/>
    </source>
</evidence>
<evidence type="ECO:0000259" key="11">
    <source>
        <dbReference type="PROSITE" id="PS50172"/>
    </source>
</evidence>
<feature type="domain" description="FCP1 homology" evidence="12">
    <location>
        <begin position="174"/>
        <end position="337"/>
    </location>
</feature>
<feature type="compositionally biased region" description="Basic and acidic residues" evidence="10">
    <location>
        <begin position="456"/>
        <end position="471"/>
    </location>
</feature>
<dbReference type="InterPro" id="IPR001357">
    <property type="entry name" value="BRCT_dom"/>
</dbReference>
<evidence type="ECO:0000256" key="10">
    <source>
        <dbReference type="SAM" id="MobiDB-lite"/>
    </source>
</evidence>
<evidence type="ECO:0000256" key="9">
    <source>
        <dbReference type="RuleBase" id="RU366066"/>
    </source>
</evidence>
<keyword evidence="4" id="KW-0904">Protein phosphatase</keyword>
<dbReference type="PROSITE" id="PS50172">
    <property type="entry name" value="BRCT"/>
    <property type="match status" value="1"/>
</dbReference>
<dbReference type="Pfam" id="PF09309">
    <property type="entry name" value="FCP1_C"/>
    <property type="match status" value="1"/>
</dbReference>
<dbReference type="PANTHER" id="PTHR23081:SF36">
    <property type="entry name" value="RNA POLYMERASE II SUBUNIT A C-TERMINAL DOMAIN PHOSPHATASE"/>
    <property type="match status" value="1"/>
</dbReference>
<evidence type="ECO:0000256" key="8">
    <source>
        <dbReference type="ARBA" id="ARBA00048336"/>
    </source>
</evidence>
<evidence type="ECO:0000256" key="2">
    <source>
        <dbReference type="ARBA" id="ARBA00013081"/>
    </source>
</evidence>
<accession>A0A8C7W5E5</accession>
<dbReference type="GO" id="GO:0008420">
    <property type="term" value="F:RNA polymerase II CTD heptapeptide repeat phosphatase activity"/>
    <property type="evidence" value="ECO:0007669"/>
    <property type="project" value="UniProtKB-UniRule"/>
</dbReference>
<dbReference type="SMART" id="SM00577">
    <property type="entry name" value="CPDc"/>
    <property type="match status" value="1"/>
</dbReference>
<name>A0A8C7W5E5_ONCMY</name>
<feature type="domain" description="BRCT" evidence="11">
    <location>
        <begin position="574"/>
        <end position="673"/>
    </location>
</feature>
<proteinExistence type="predicted"/>
<dbReference type="FunFam" id="3.40.50.1000:FF:000040">
    <property type="entry name" value="RNA polymerase II subunit A C-terminal domain phosphatase"/>
    <property type="match status" value="1"/>
</dbReference>
<reference evidence="13" key="1">
    <citation type="submission" date="2020-07" db="EMBL/GenBank/DDBJ databases">
        <title>A long reads based de novo assembly of the rainbow trout Arlee double haploid line genome.</title>
        <authorList>
            <person name="Gao G."/>
            <person name="Palti Y."/>
        </authorList>
    </citation>
    <scope>NUCLEOTIDE SEQUENCE [LARGE SCALE GENOMIC DNA]</scope>
</reference>
<dbReference type="GO" id="GO:0005634">
    <property type="term" value="C:nucleus"/>
    <property type="evidence" value="ECO:0007669"/>
    <property type="project" value="UniProtKB-SubCell"/>
</dbReference>
<evidence type="ECO:0000313" key="13">
    <source>
        <dbReference type="Ensembl" id="ENSOMYP00000070340.2"/>
    </source>
</evidence>
<dbReference type="InterPro" id="IPR039189">
    <property type="entry name" value="Fcp1"/>
</dbReference>
<protein>
    <recommendedName>
        <fullName evidence="6 9">RNA polymerase II subunit A C-terminal domain phosphatase</fullName>
        <ecNumber evidence="2 9">3.1.3.16</ecNumber>
    </recommendedName>
</protein>
<organism evidence="13 14">
    <name type="scientific">Oncorhynchus mykiss</name>
    <name type="common">Rainbow trout</name>
    <name type="synonym">Salmo gairdneri</name>
    <dbReference type="NCBI Taxonomy" id="8022"/>
    <lineage>
        <taxon>Eukaryota</taxon>
        <taxon>Metazoa</taxon>
        <taxon>Chordata</taxon>
        <taxon>Craniata</taxon>
        <taxon>Vertebrata</taxon>
        <taxon>Euteleostomi</taxon>
        <taxon>Actinopterygii</taxon>
        <taxon>Neopterygii</taxon>
        <taxon>Teleostei</taxon>
        <taxon>Protacanthopterygii</taxon>
        <taxon>Salmoniformes</taxon>
        <taxon>Salmonidae</taxon>
        <taxon>Salmoninae</taxon>
        <taxon>Oncorhynchus</taxon>
    </lineage>
</organism>
<dbReference type="PROSITE" id="PS50969">
    <property type="entry name" value="FCP1"/>
    <property type="match status" value="1"/>
</dbReference>
<comment type="catalytic activity">
    <reaction evidence="8 9">
        <text>O-phospho-L-threonyl-[protein] + H2O = L-threonyl-[protein] + phosphate</text>
        <dbReference type="Rhea" id="RHEA:47004"/>
        <dbReference type="Rhea" id="RHEA-COMP:11060"/>
        <dbReference type="Rhea" id="RHEA-COMP:11605"/>
        <dbReference type="ChEBI" id="CHEBI:15377"/>
        <dbReference type="ChEBI" id="CHEBI:30013"/>
        <dbReference type="ChEBI" id="CHEBI:43474"/>
        <dbReference type="ChEBI" id="CHEBI:61977"/>
        <dbReference type="EC" id="3.1.3.16"/>
    </reaction>
</comment>
<feature type="compositionally biased region" description="Pro residues" evidence="10">
    <location>
        <begin position="700"/>
        <end position="713"/>
    </location>
</feature>
<feature type="compositionally biased region" description="Polar residues" evidence="10">
    <location>
        <begin position="441"/>
        <end position="453"/>
    </location>
</feature>